<dbReference type="Proteomes" id="UP000008694">
    <property type="component" value="Unassembled WGS sequence"/>
</dbReference>
<protein>
    <submittedName>
        <fullName evidence="7">Predicted protein</fullName>
    </submittedName>
</protein>
<evidence type="ECO:0000256" key="5">
    <source>
        <dbReference type="ARBA" id="ARBA00023163"/>
    </source>
</evidence>
<evidence type="ECO:0000313" key="8">
    <source>
        <dbReference type="Proteomes" id="UP000008694"/>
    </source>
</evidence>
<reference evidence="8" key="1">
    <citation type="journal article" date="2011" name="Nat. Genet.">
        <title>The Arabidopsis lyrata genome sequence and the basis of rapid genome size change.</title>
        <authorList>
            <person name="Hu T.T."/>
            <person name="Pattyn P."/>
            <person name="Bakker E.G."/>
            <person name="Cao J."/>
            <person name="Cheng J.-F."/>
            <person name="Clark R.M."/>
            <person name="Fahlgren N."/>
            <person name="Fawcett J.A."/>
            <person name="Grimwood J."/>
            <person name="Gundlach H."/>
            <person name="Haberer G."/>
            <person name="Hollister J.D."/>
            <person name="Ossowski S."/>
            <person name="Ottilar R.P."/>
            <person name="Salamov A.A."/>
            <person name="Schneeberger K."/>
            <person name="Spannagl M."/>
            <person name="Wang X."/>
            <person name="Yang L."/>
            <person name="Nasrallah M.E."/>
            <person name="Bergelson J."/>
            <person name="Carrington J.C."/>
            <person name="Gaut B.S."/>
            <person name="Schmutz J."/>
            <person name="Mayer K.F.X."/>
            <person name="Van de Peer Y."/>
            <person name="Grigoriev I.V."/>
            <person name="Nordborg M."/>
            <person name="Weigel D."/>
            <person name="Guo Y.-L."/>
        </authorList>
    </citation>
    <scope>NUCLEOTIDE SEQUENCE [LARGE SCALE GENOMIC DNA]</scope>
    <source>
        <strain evidence="8">cv. MN47</strain>
    </source>
</reference>
<dbReference type="STRING" id="81972.D7KHQ0"/>
<dbReference type="HOGENOM" id="CLU_783790_0_0_1"/>
<keyword evidence="3" id="KW-0677">Repeat</keyword>
<dbReference type="KEGG" id="aly:9330368"/>
<organism evidence="8">
    <name type="scientific">Arabidopsis lyrata subsp. lyrata</name>
    <name type="common">Lyre-leaved rock-cress</name>
    <dbReference type="NCBI Taxonomy" id="81972"/>
    <lineage>
        <taxon>Eukaryota</taxon>
        <taxon>Viridiplantae</taxon>
        <taxon>Streptophyta</taxon>
        <taxon>Embryophyta</taxon>
        <taxon>Tracheophyta</taxon>
        <taxon>Spermatophyta</taxon>
        <taxon>Magnoliopsida</taxon>
        <taxon>eudicotyledons</taxon>
        <taxon>Gunneridae</taxon>
        <taxon>Pentapetalae</taxon>
        <taxon>rosids</taxon>
        <taxon>malvids</taxon>
        <taxon>Brassicales</taxon>
        <taxon>Brassicaceae</taxon>
        <taxon>Camelineae</taxon>
        <taxon>Arabidopsis</taxon>
    </lineage>
</organism>
<dbReference type="AlphaFoldDB" id="D7KHQ0"/>
<dbReference type="Gene3D" id="2.130.10.10">
    <property type="entry name" value="YVTN repeat-like/Quinoprotein amine dehydrogenase"/>
    <property type="match status" value="2"/>
</dbReference>
<evidence type="ECO:0000256" key="2">
    <source>
        <dbReference type="ARBA" id="ARBA00022574"/>
    </source>
</evidence>
<dbReference type="eggNOG" id="KOG1034">
    <property type="taxonomic scope" value="Eukaryota"/>
</dbReference>
<dbReference type="SUPFAM" id="SSF50978">
    <property type="entry name" value="WD40 repeat-like"/>
    <property type="match status" value="1"/>
</dbReference>
<proteinExistence type="inferred from homology"/>
<feature type="repeat" description="WD" evidence="6">
    <location>
        <begin position="175"/>
        <end position="197"/>
    </location>
</feature>
<dbReference type="InterPro" id="IPR051243">
    <property type="entry name" value="PcG_WD-repeat"/>
</dbReference>
<dbReference type="InterPro" id="IPR015943">
    <property type="entry name" value="WD40/YVTN_repeat-like_dom_sf"/>
</dbReference>
<evidence type="ECO:0000256" key="4">
    <source>
        <dbReference type="ARBA" id="ARBA00023015"/>
    </source>
</evidence>
<sequence>MSHRPGKEVQITGTEASVGSLTPSNRIEYKAVQWIHESCRRMSAVAFNDFDHFEDYIAVAGGYQVTCYMLLTSDDCAFTKFTMPSYFDEDKNESFYAVSWARQGMNGFPMIVAGGLNGILRVIEFDDRKESHSLTFDKTLVGHEGAVNEIKPYLFALPLVLSASKDVNPMDTDWIISSGADKTIKIWSLKEHRVFVKESSKWTGEASNFPTKYVSSPMYEVSLGADYVDCNRFSYDGDMLFSQSNGKPNIVKKFPVPESGPPCKFSCNMEDKVAIGNKKGQIYVWNFKSSPPELIAILSDPDSKTTITQTAMTRDGRVIFSINEKGVIIRWNDTTLEQTKSIIYQLIHKLKVIN</sequence>
<evidence type="ECO:0000256" key="1">
    <source>
        <dbReference type="ARBA" id="ARBA00008075"/>
    </source>
</evidence>
<gene>
    <name evidence="7" type="ORF">ARALYDRAFT_682189</name>
</gene>
<dbReference type="InterPro" id="IPR036322">
    <property type="entry name" value="WD40_repeat_dom_sf"/>
</dbReference>
<dbReference type="Gramene" id="Al_scaffold_0001_4512">
    <property type="protein sequence ID" value="Al_scaffold_0001_4512"/>
    <property type="gene ID" value="Al_scaffold_0001_4512"/>
</dbReference>
<evidence type="ECO:0000256" key="6">
    <source>
        <dbReference type="PROSITE-ProRule" id="PRU00221"/>
    </source>
</evidence>
<dbReference type="PROSITE" id="PS50082">
    <property type="entry name" value="WD_REPEATS_2"/>
    <property type="match status" value="1"/>
</dbReference>
<dbReference type="Pfam" id="PF00400">
    <property type="entry name" value="WD40"/>
    <property type="match status" value="1"/>
</dbReference>
<dbReference type="EMBL" id="GL348713">
    <property type="protein sequence ID" value="EFH67885.1"/>
    <property type="molecule type" value="Genomic_DNA"/>
</dbReference>
<accession>D7KHQ0</accession>
<evidence type="ECO:0000313" key="7">
    <source>
        <dbReference type="EMBL" id="EFH67885.1"/>
    </source>
</evidence>
<evidence type="ECO:0000256" key="3">
    <source>
        <dbReference type="ARBA" id="ARBA00022737"/>
    </source>
</evidence>
<keyword evidence="8" id="KW-1185">Reference proteome</keyword>
<comment type="similarity">
    <text evidence="1">Belongs to the WD repeat ESC family.</text>
</comment>
<keyword evidence="2 6" id="KW-0853">WD repeat</keyword>
<dbReference type="InterPro" id="IPR001680">
    <property type="entry name" value="WD40_rpt"/>
</dbReference>
<name>D7KHQ0_ARALL</name>
<dbReference type="OrthoDB" id="7318948at2759"/>
<dbReference type="PANTHER" id="PTHR10253">
    <property type="entry name" value="POLYCOMB PROTEIN"/>
    <property type="match status" value="1"/>
</dbReference>
<keyword evidence="5" id="KW-0804">Transcription</keyword>
<keyword evidence="4" id="KW-0805">Transcription regulation</keyword>